<feature type="domain" description="BioF2-like acetyltransferase" evidence="1">
    <location>
        <begin position="177"/>
        <end position="313"/>
    </location>
</feature>
<dbReference type="RefSeq" id="WP_309862342.1">
    <property type="nucleotide sequence ID" value="NZ_JAVDQG010000001.1"/>
</dbReference>
<evidence type="ECO:0000313" key="3">
    <source>
        <dbReference type="Proteomes" id="UP001185012"/>
    </source>
</evidence>
<sequence length="357" mass="41173">MKAGWLNEPSDNGINADEWNGFVQKVGTPFHSKNFMEALDIGWEGTRYNRHVILGENGISAVIPAYLYETCPRLDYYRHAVSPPLKDPVILSHNFVSYYGYPLAISDMSRKKVIRQFIHNAKMESAIAMMGGIDSRDEKLTADLKSNGFHLGWFHTLMIRDLTGVNKEDPTTALPHKNRHRVRNSLSLARRAGLKVRLADQEEYRQAADLIMDTVIRLGMDPEVLPRKFVHHFIHSKIPGLEVFLTLTPMEEIIGVQVGVHWRTTYYIMFAGHKHPYLNRYKQSHVLYEQLIRRAAFLGCNEIQSGRDPYPIKKQHGFTPVPLFCAVRGENPKQHERALQWLKSIEKRHIEKYGSQF</sequence>
<dbReference type="EMBL" id="JAVDQG010000001">
    <property type="protein sequence ID" value="MDR6224745.1"/>
    <property type="molecule type" value="Genomic_DNA"/>
</dbReference>
<organism evidence="2 3">
    <name type="scientific">Desmospora profundinema</name>
    <dbReference type="NCBI Taxonomy" id="1571184"/>
    <lineage>
        <taxon>Bacteria</taxon>
        <taxon>Bacillati</taxon>
        <taxon>Bacillota</taxon>
        <taxon>Bacilli</taxon>
        <taxon>Bacillales</taxon>
        <taxon>Thermoactinomycetaceae</taxon>
        <taxon>Desmospora</taxon>
    </lineage>
</organism>
<dbReference type="Gene3D" id="3.40.630.30">
    <property type="match status" value="1"/>
</dbReference>
<comment type="caution">
    <text evidence="2">The sequence shown here is derived from an EMBL/GenBank/DDBJ whole genome shotgun (WGS) entry which is preliminary data.</text>
</comment>
<dbReference type="SUPFAM" id="SSF55729">
    <property type="entry name" value="Acyl-CoA N-acyltransferases (Nat)"/>
    <property type="match status" value="1"/>
</dbReference>
<name>A0ABU1IIZ8_9BACL</name>
<proteinExistence type="predicted"/>
<dbReference type="Pfam" id="PF13480">
    <property type="entry name" value="Acetyltransf_6"/>
    <property type="match status" value="1"/>
</dbReference>
<dbReference type="Proteomes" id="UP001185012">
    <property type="component" value="Unassembled WGS sequence"/>
</dbReference>
<evidence type="ECO:0000313" key="2">
    <source>
        <dbReference type="EMBL" id="MDR6224745.1"/>
    </source>
</evidence>
<accession>A0ABU1IIZ8</accession>
<dbReference type="InterPro" id="IPR038740">
    <property type="entry name" value="BioF2-like_GNAT_dom"/>
</dbReference>
<evidence type="ECO:0000259" key="1">
    <source>
        <dbReference type="Pfam" id="PF13480"/>
    </source>
</evidence>
<dbReference type="InterPro" id="IPR016181">
    <property type="entry name" value="Acyl_CoA_acyltransferase"/>
</dbReference>
<protein>
    <submittedName>
        <fullName evidence="2">N-acyltransferase</fullName>
    </submittedName>
</protein>
<reference evidence="2 3" key="1">
    <citation type="submission" date="2023-07" db="EMBL/GenBank/DDBJ databases">
        <title>Genomic Encyclopedia of Type Strains, Phase IV (KMG-IV): sequencing the most valuable type-strain genomes for metagenomic binning, comparative biology and taxonomic classification.</title>
        <authorList>
            <person name="Goeker M."/>
        </authorList>
    </citation>
    <scope>NUCLEOTIDE SEQUENCE [LARGE SCALE GENOMIC DNA]</scope>
    <source>
        <strain evidence="2 3">DSM 45903</strain>
    </source>
</reference>
<keyword evidence="3" id="KW-1185">Reference proteome</keyword>
<gene>
    <name evidence="2" type="ORF">JOE21_000733</name>
</gene>